<evidence type="ECO:0000259" key="1">
    <source>
        <dbReference type="Pfam" id="PF13443"/>
    </source>
</evidence>
<feature type="domain" description="HTH cro/C1-type" evidence="1">
    <location>
        <begin position="25"/>
        <end position="74"/>
    </location>
</feature>
<dbReference type="Proteomes" id="UP000189670">
    <property type="component" value="Unassembled WGS sequence"/>
</dbReference>
<dbReference type="Gene3D" id="1.10.260.40">
    <property type="entry name" value="lambda repressor-like DNA-binding domains"/>
    <property type="match status" value="1"/>
</dbReference>
<evidence type="ECO:0000313" key="2">
    <source>
        <dbReference type="EMBL" id="ETR68435.1"/>
    </source>
</evidence>
<reference evidence="3" key="1">
    <citation type="submission" date="2012-11" db="EMBL/GenBank/DDBJ databases">
        <authorList>
            <person name="Lucero-Rivera Y.E."/>
            <person name="Tovar-Ramirez D."/>
        </authorList>
    </citation>
    <scope>NUCLEOTIDE SEQUENCE [LARGE SCALE GENOMIC DNA]</scope>
    <source>
        <strain evidence="3">Araruama</strain>
    </source>
</reference>
<dbReference type="InterPro" id="IPR001387">
    <property type="entry name" value="Cro/C1-type_HTH"/>
</dbReference>
<dbReference type="InterPro" id="IPR010982">
    <property type="entry name" value="Lambda_DNA-bd_dom_sf"/>
</dbReference>
<proteinExistence type="predicted"/>
<evidence type="ECO:0000313" key="3">
    <source>
        <dbReference type="Proteomes" id="UP000189670"/>
    </source>
</evidence>
<dbReference type="AlphaFoldDB" id="A0A1V1P112"/>
<name>A0A1V1P112_9BACT</name>
<organism evidence="2 3">
    <name type="scientific">Candidatus Magnetoglobus multicellularis str. Araruama</name>
    <dbReference type="NCBI Taxonomy" id="890399"/>
    <lineage>
        <taxon>Bacteria</taxon>
        <taxon>Pseudomonadati</taxon>
        <taxon>Thermodesulfobacteriota</taxon>
        <taxon>Desulfobacteria</taxon>
        <taxon>Desulfobacterales</taxon>
        <taxon>Desulfobacteraceae</taxon>
        <taxon>Candidatus Magnetoglobus</taxon>
    </lineage>
</organism>
<dbReference type="Pfam" id="PF13443">
    <property type="entry name" value="HTH_26"/>
    <property type="match status" value="1"/>
</dbReference>
<sequence>MSDSEEKKKFDKEYMQFLFSELILEAMEEERISVRELSKKSGVSTSIIHHLRAMKPINITIKTLTSLLKPLGYQLVATKGGTTVKLSS</sequence>
<dbReference type="SUPFAM" id="SSF47413">
    <property type="entry name" value="lambda repressor-like DNA-binding domains"/>
    <property type="match status" value="1"/>
</dbReference>
<protein>
    <recommendedName>
        <fullName evidence="1">HTH cro/C1-type domain-containing protein</fullName>
    </recommendedName>
</protein>
<accession>A0A1V1P112</accession>
<dbReference type="EMBL" id="ATBP01000954">
    <property type="protein sequence ID" value="ETR68435.1"/>
    <property type="molecule type" value="Genomic_DNA"/>
</dbReference>
<comment type="caution">
    <text evidence="2">The sequence shown here is derived from an EMBL/GenBank/DDBJ whole genome shotgun (WGS) entry which is preliminary data.</text>
</comment>
<dbReference type="GO" id="GO:0003677">
    <property type="term" value="F:DNA binding"/>
    <property type="evidence" value="ECO:0007669"/>
    <property type="project" value="InterPro"/>
</dbReference>
<gene>
    <name evidence="2" type="ORF">OMM_10531</name>
</gene>